<feature type="domain" description="YjeF C-terminal" evidence="19">
    <location>
        <begin position="214"/>
        <end position="462"/>
    </location>
</feature>
<proteinExistence type="inferred from homology"/>
<comment type="similarity">
    <text evidence="17">Belongs to the NnrD/CARKD family.</text>
</comment>
<feature type="binding site" evidence="17">
    <location>
        <position position="407"/>
    </location>
    <ligand>
        <name>AMP</name>
        <dbReference type="ChEBI" id="CHEBI:456215"/>
    </ligand>
</feature>
<keyword evidence="12 17" id="KW-0456">Lyase</keyword>
<dbReference type="Pfam" id="PF01256">
    <property type="entry name" value="Carb_kinase"/>
    <property type="match status" value="1"/>
</dbReference>
<accession>A0A1H9S8V9</accession>
<feature type="binding site" evidence="17">
    <location>
        <position position="299"/>
    </location>
    <ligand>
        <name>(6S)-NADPHX</name>
        <dbReference type="ChEBI" id="CHEBI:64076"/>
    </ligand>
</feature>
<keyword evidence="21" id="KW-0418">Kinase</keyword>
<evidence type="ECO:0000256" key="17">
    <source>
        <dbReference type="HAMAP-Rule" id="MF_01965"/>
    </source>
</evidence>
<reference evidence="22" key="1">
    <citation type="submission" date="2016-10" db="EMBL/GenBank/DDBJ databases">
        <authorList>
            <person name="Varghese N."/>
            <person name="Submissions S."/>
        </authorList>
    </citation>
    <scope>NUCLEOTIDE SEQUENCE [LARGE SCALE GENOMIC DNA]</scope>
    <source>
        <strain evidence="22">DSM 16859</strain>
    </source>
</reference>
<dbReference type="OrthoDB" id="9806925at2"/>
<comment type="function">
    <text evidence="14 18">Bifunctional enzyme that catalyzes the epimerization of the S- and R-forms of NAD(P)HX and the dehydration of the S-form of NAD(P)HX at the expense of ADP, which is converted to AMP. This allows the repair of both epimers of NAD(P)HX, a damaged form of NAD(P)H that is a result of enzymatic or heat-dependent hydration.</text>
</comment>
<evidence type="ECO:0000259" key="20">
    <source>
        <dbReference type="PROSITE" id="PS51385"/>
    </source>
</evidence>
<sequence>MKSVATVEQIRAAEQAWFAAHPGEDLMRVAAGHVAASAMEMLGAVPGRVLVVAGRGDNGGDGLFAACDLIRAGCHVAVWCTSSHWHPAGHQAALSAGCAMVEPVDAIEGLPEVDLVIDAVLGIGGRPGLDPVVAQFARACADLEVPVLSVDLPSGLAADGVGWQERDCFRATRTITFGALKLCHVAQPAAGHCGQVEVADIGIALGEPRIQLAEPADVAMRWPVPDARSDKYSRGVLGLDTGSQRFPGAGVLSTLGALEAGAGMLRFCGAPASAAIIATTMPSVTFGAGRVQAWVAGCGWGNGDRARLDAVLAHGRPAVIDADALSVLPRTMPAGCLLTPHAGELAALLGIDRSAVAADPLGAAREAARRHQAVVLLKGASQYIAEPDGRISIAVPGPAWTAQAGSGDCLAGVCGTLLAAGLDARWAALLGASVQALAALDMPGPHPPDVLARHFPQLIAQLVATAPVDRRAGVRDVDLGTG</sequence>
<comment type="catalytic activity">
    <reaction evidence="1 18">
        <text>(6R)-NADHX = (6S)-NADHX</text>
        <dbReference type="Rhea" id="RHEA:32215"/>
        <dbReference type="ChEBI" id="CHEBI:64074"/>
        <dbReference type="ChEBI" id="CHEBI:64075"/>
        <dbReference type="EC" id="5.1.99.6"/>
    </reaction>
</comment>
<keyword evidence="13" id="KW-0511">Multifunctional enzyme</keyword>
<dbReference type="Proteomes" id="UP000198815">
    <property type="component" value="Unassembled WGS sequence"/>
</dbReference>
<keyword evidence="5 18" id="KW-0479">Metal-binding</keyword>
<dbReference type="CDD" id="cd01171">
    <property type="entry name" value="YXKO-related"/>
    <property type="match status" value="1"/>
</dbReference>
<dbReference type="GO" id="GO:0005524">
    <property type="term" value="F:ATP binding"/>
    <property type="evidence" value="ECO:0007669"/>
    <property type="project" value="UniProtKB-UniRule"/>
</dbReference>
<dbReference type="GO" id="GO:0052855">
    <property type="term" value="F:ADP-dependent NAD(P)H-hydrate dehydratase activity"/>
    <property type="evidence" value="ECO:0007669"/>
    <property type="project" value="UniProtKB-UniRule"/>
</dbReference>
<dbReference type="GO" id="GO:0046872">
    <property type="term" value="F:metal ion binding"/>
    <property type="evidence" value="ECO:0007669"/>
    <property type="project" value="UniProtKB-UniRule"/>
</dbReference>
<dbReference type="EMBL" id="FOGZ01000011">
    <property type="protein sequence ID" value="SER80803.1"/>
    <property type="molecule type" value="Genomic_DNA"/>
</dbReference>
<keyword evidence="21" id="KW-0808">Transferase</keyword>
<comment type="catalytic activity">
    <reaction evidence="16 17 18">
        <text>(6S)-NADPHX + ADP = AMP + phosphate + NADPH + H(+)</text>
        <dbReference type="Rhea" id="RHEA:32235"/>
        <dbReference type="ChEBI" id="CHEBI:15378"/>
        <dbReference type="ChEBI" id="CHEBI:43474"/>
        <dbReference type="ChEBI" id="CHEBI:57783"/>
        <dbReference type="ChEBI" id="CHEBI:64076"/>
        <dbReference type="ChEBI" id="CHEBI:456215"/>
        <dbReference type="ChEBI" id="CHEBI:456216"/>
        <dbReference type="EC" id="4.2.1.136"/>
    </reaction>
</comment>
<comment type="subunit">
    <text evidence="17">Homotetramer.</text>
</comment>
<dbReference type="Pfam" id="PF03853">
    <property type="entry name" value="YjeF_N"/>
    <property type="match status" value="1"/>
</dbReference>
<comment type="function">
    <text evidence="17">Catalyzes the dehydration of the S-form of NAD(P)HX at the expense of ADP, which is converted to AMP. Together with NAD(P)HX epimerase, which catalyzes the epimerization of the S- and R-forms, the enzyme allows the repair of both epimers of NAD(P)HX, a damaged form of NAD(P)H that is a result of enzymatic or heat-dependent hydration.</text>
</comment>
<evidence type="ECO:0000313" key="21">
    <source>
        <dbReference type="EMBL" id="SER80803.1"/>
    </source>
</evidence>
<dbReference type="RefSeq" id="WP_091969377.1">
    <property type="nucleotide sequence ID" value="NZ_FOGZ01000011.1"/>
</dbReference>
<dbReference type="SUPFAM" id="SSF64153">
    <property type="entry name" value="YjeF N-terminal domain-like"/>
    <property type="match status" value="1"/>
</dbReference>
<dbReference type="HAMAP" id="MF_01965">
    <property type="entry name" value="NADHX_dehydratase"/>
    <property type="match status" value="1"/>
</dbReference>
<dbReference type="InterPro" id="IPR036652">
    <property type="entry name" value="YjeF_N_dom_sf"/>
</dbReference>
<evidence type="ECO:0000256" key="8">
    <source>
        <dbReference type="ARBA" id="ARBA00022857"/>
    </source>
</evidence>
<dbReference type="PANTHER" id="PTHR12592:SF0">
    <property type="entry name" value="ATP-DEPENDENT (S)-NAD(P)H-HYDRATE DEHYDRATASE"/>
    <property type="match status" value="1"/>
</dbReference>
<evidence type="ECO:0000256" key="18">
    <source>
        <dbReference type="PIRNR" id="PIRNR017184"/>
    </source>
</evidence>
<evidence type="ECO:0000256" key="12">
    <source>
        <dbReference type="ARBA" id="ARBA00023239"/>
    </source>
</evidence>
<evidence type="ECO:0000256" key="13">
    <source>
        <dbReference type="ARBA" id="ARBA00023268"/>
    </source>
</evidence>
<dbReference type="PROSITE" id="PS51383">
    <property type="entry name" value="YJEF_C_3"/>
    <property type="match status" value="1"/>
</dbReference>
<keyword evidence="8 17" id="KW-0521">NADP</keyword>
<dbReference type="InterPro" id="IPR029056">
    <property type="entry name" value="Ribokinase-like"/>
</dbReference>
<evidence type="ECO:0000256" key="3">
    <source>
        <dbReference type="ARBA" id="ARBA00006001"/>
    </source>
</evidence>
<dbReference type="NCBIfam" id="TIGR00197">
    <property type="entry name" value="yjeF_nterm"/>
    <property type="match status" value="1"/>
</dbReference>
<dbReference type="PROSITE" id="PS51385">
    <property type="entry name" value="YJEF_N"/>
    <property type="match status" value="1"/>
</dbReference>
<feature type="binding site" evidence="17">
    <location>
        <position position="341"/>
    </location>
    <ligand>
        <name>(6S)-NADPHX</name>
        <dbReference type="ChEBI" id="CHEBI:64076"/>
    </ligand>
</feature>
<dbReference type="EC" id="4.2.1.136" evidence="17"/>
<dbReference type="AlphaFoldDB" id="A0A1H9S8V9"/>
<evidence type="ECO:0000256" key="5">
    <source>
        <dbReference type="ARBA" id="ARBA00022723"/>
    </source>
</evidence>
<keyword evidence="6 17" id="KW-0547">Nucleotide-binding</keyword>
<dbReference type="Gene3D" id="3.40.50.10260">
    <property type="entry name" value="YjeF N-terminal domain"/>
    <property type="match status" value="1"/>
</dbReference>
<evidence type="ECO:0000256" key="16">
    <source>
        <dbReference type="ARBA" id="ARBA00049209"/>
    </source>
</evidence>
<dbReference type="GO" id="GO:0052856">
    <property type="term" value="F:NAD(P)HX epimerase activity"/>
    <property type="evidence" value="ECO:0007669"/>
    <property type="project" value="UniProtKB-EC"/>
</dbReference>
<evidence type="ECO:0000256" key="6">
    <source>
        <dbReference type="ARBA" id="ARBA00022741"/>
    </source>
</evidence>
<dbReference type="PIRSF" id="PIRSF017184">
    <property type="entry name" value="Nnr"/>
    <property type="match status" value="1"/>
</dbReference>
<evidence type="ECO:0000256" key="15">
    <source>
        <dbReference type="ARBA" id="ARBA00048238"/>
    </source>
</evidence>
<evidence type="ECO:0000256" key="9">
    <source>
        <dbReference type="ARBA" id="ARBA00022958"/>
    </source>
</evidence>
<feature type="domain" description="YjeF N-terminal" evidence="20">
    <location>
        <begin position="10"/>
        <end position="209"/>
    </location>
</feature>
<keyword evidence="22" id="KW-1185">Reference proteome</keyword>
<keyword evidence="10 17" id="KW-0520">NAD</keyword>
<evidence type="ECO:0000256" key="1">
    <source>
        <dbReference type="ARBA" id="ARBA00000013"/>
    </source>
</evidence>
<dbReference type="PANTHER" id="PTHR12592">
    <property type="entry name" value="ATP-DEPENDENT (S)-NAD(P)H-HYDRATE DEHYDRATASE FAMILY MEMBER"/>
    <property type="match status" value="1"/>
</dbReference>
<dbReference type="InterPro" id="IPR030677">
    <property type="entry name" value="Nnr"/>
</dbReference>
<comment type="catalytic activity">
    <reaction evidence="2 18">
        <text>(6R)-NADPHX = (6S)-NADPHX</text>
        <dbReference type="Rhea" id="RHEA:32227"/>
        <dbReference type="ChEBI" id="CHEBI:64076"/>
        <dbReference type="ChEBI" id="CHEBI:64077"/>
        <dbReference type="EC" id="5.1.99.6"/>
    </reaction>
</comment>
<dbReference type="GO" id="GO:0016301">
    <property type="term" value="F:kinase activity"/>
    <property type="evidence" value="ECO:0007669"/>
    <property type="project" value="UniProtKB-KW"/>
</dbReference>
<evidence type="ECO:0000256" key="4">
    <source>
        <dbReference type="ARBA" id="ARBA00009524"/>
    </source>
</evidence>
<evidence type="ECO:0000256" key="14">
    <source>
        <dbReference type="ARBA" id="ARBA00025153"/>
    </source>
</evidence>
<dbReference type="GO" id="GO:0110051">
    <property type="term" value="P:metabolite repair"/>
    <property type="evidence" value="ECO:0007669"/>
    <property type="project" value="TreeGrafter"/>
</dbReference>
<comment type="cofactor">
    <cofactor evidence="17">
        <name>Mg(2+)</name>
        <dbReference type="ChEBI" id="CHEBI:18420"/>
    </cofactor>
</comment>
<protein>
    <recommendedName>
        <fullName evidence="17">ADP-dependent (S)-NAD(P)H-hydrate dehydratase</fullName>
        <ecNumber evidence="17">4.2.1.136</ecNumber>
    </recommendedName>
    <alternativeName>
        <fullName evidence="17">ADP-dependent NAD(P)HX dehydratase</fullName>
    </alternativeName>
</protein>
<name>A0A1H9S8V9_9ACTN</name>
<evidence type="ECO:0000256" key="7">
    <source>
        <dbReference type="ARBA" id="ARBA00022840"/>
    </source>
</evidence>
<keyword evidence="11 18" id="KW-0413">Isomerase</keyword>
<feature type="binding site" evidence="17">
    <location>
        <position position="408"/>
    </location>
    <ligand>
        <name>(6S)-NADPHX</name>
        <dbReference type="ChEBI" id="CHEBI:64076"/>
    </ligand>
</feature>
<gene>
    <name evidence="17" type="primary">nnrD</name>
    <name evidence="21" type="ORF">SAMN05443377_11177</name>
</gene>
<feature type="binding site" evidence="17">
    <location>
        <position position="249"/>
    </location>
    <ligand>
        <name>(6S)-NADPHX</name>
        <dbReference type="ChEBI" id="CHEBI:64076"/>
    </ligand>
</feature>
<evidence type="ECO:0000259" key="19">
    <source>
        <dbReference type="PROSITE" id="PS51383"/>
    </source>
</evidence>
<evidence type="ECO:0000256" key="11">
    <source>
        <dbReference type="ARBA" id="ARBA00023235"/>
    </source>
</evidence>
<organism evidence="21 22">
    <name type="scientific">Propionibacterium cyclohexanicum</name>
    <dbReference type="NCBI Taxonomy" id="64702"/>
    <lineage>
        <taxon>Bacteria</taxon>
        <taxon>Bacillati</taxon>
        <taxon>Actinomycetota</taxon>
        <taxon>Actinomycetes</taxon>
        <taxon>Propionibacteriales</taxon>
        <taxon>Propionibacteriaceae</taxon>
        <taxon>Propionibacterium</taxon>
    </lineage>
</organism>
<keyword evidence="7 17" id="KW-0067">ATP-binding</keyword>
<dbReference type="Gene3D" id="3.40.1190.20">
    <property type="match status" value="1"/>
</dbReference>
<dbReference type="InterPro" id="IPR004443">
    <property type="entry name" value="YjeF_N_dom"/>
</dbReference>
<evidence type="ECO:0000313" key="22">
    <source>
        <dbReference type="Proteomes" id="UP000198815"/>
    </source>
</evidence>
<evidence type="ECO:0000256" key="10">
    <source>
        <dbReference type="ARBA" id="ARBA00023027"/>
    </source>
</evidence>
<keyword evidence="9 18" id="KW-0630">Potassium</keyword>
<comment type="cofactor">
    <cofactor evidence="18">
        <name>K(+)</name>
        <dbReference type="ChEBI" id="CHEBI:29103"/>
    </cofactor>
    <text evidence="18">Binds 1 potassium ion per subunit.</text>
</comment>
<dbReference type="GO" id="GO:0046496">
    <property type="term" value="P:nicotinamide nucleotide metabolic process"/>
    <property type="evidence" value="ECO:0007669"/>
    <property type="project" value="UniProtKB-UniRule"/>
</dbReference>
<evidence type="ECO:0000256" key="2">
    <source>
        <dbReference type="ARBA" id="ARBA00000909"/>
    </source>
</evidence>
<comment type="similarity">
    <text evidence="3 18">In the N-terminal section; belongs to the NnrE/AIBP family.</text>
</comment>
<dbReference type="STRING" id="64702.SAMN05443377_11177"/>
<comment type="caution">
    <text evidence="17">Lacks conserved residue(s) required for the propagation of feature annotation.</text>
</comment>
<dbReference type="InterPro" id="IPR000631">
    <property type="entry name" value="CARKD"/>
</dbReference>
<comment type="similarity">
    <text evidence="4 18">In the C-terminal section; belongs to the NnrD/CARKD family.</text>
</comment>
<comment type="catalytic activity">
    <reaction evidence="15 17 18">
        <text>(6S)-NADHX + ADP = AMP + phosphate + NADH + H(+)</text>
        <dbReference type="Rhea" id="RHEA:32223"/>
        <dbReference type="ChEBI" id="CHEBI:15378"/>
        <dbReference type="ChEBI" id="CHEBI:43474"/>
        <dbReference type="ChEBI" id="CHEBI:57945"/>
        <dbReference type="ChEBI" id="CHEBI:64074"/>
        <dbReference type="ChEBI" id="CHEBI:456215"/>
        <dbReference type="ChEBI" id="CHEBI:456216"/>
        <dbReference type="EC" id="4.2.1.136"/>
    </reaction>
</comment>
<dbReference type="SUPFAM" id="SSF53613">
    <property type="entry name" value="Ribokinase-like"/>
    <property type="match status" value="1"/>
</dbReference>